<dbReference type="RefSeq" id="WP_117485401.1">
    <property type="nucleotide sequence ID" value="NZ_QVIG01000001.1"/>
</dbReference>
<dbReference type="Pfam" id="PF12802">
    <property type="entry name" value="MarR_2"/>
    <property type="match status" value="1"/>
</dbReference>
<dbReference type="InterPro" id="IPR036390">
    <property type="entry name" value="WH_DNA-bd_sf"/>
</dbReference>
<proteinExistence type="predicted"/>
<feature type="region of interest" description="Disordered" evidence="1">
    <location>
        <begin position="61"/>
        <end position="87"/>
    </location>
</feature>
<dbReference type="GO" id="GO:0003700">
    <property type="term" value="F:DNA-binding transcription factor activity"/>
    <property type="evidence" value="ECO:0007669"/>
    <property type="project" value="InterPro"/>
</dbReference>
<gene>
    <name evidence="4" type="ORF">DR950_02350</name>
</gene>
<dbReference type="InterPro" id="IPR025246">
    <property type="entry name" value="IS30-like_HTH"/>
</dbReference>
<dbReference type="InterPro" id="IPR036388">
    <property type="entry name" value="WH-like_DNA-bd_sf"/>
</dbReference>
<dbReference type="EMBL" id="QVIG01000001">
    <property type="protein sequence ID" value="RGD56790.1"/>
    <property type="molecule type" value="Genomic_DNA"/>
</dbReference>
<feature type="domain" description="Transposase IS30-like HTH" evidence="3">
    <location>
        <begin position="5"/>
        <end position="45"/>
    </location>
</feature>
<dbReference type="PANTHER" id="PTHR10948">
    <property type="entry name" value="TRANSPOSASE"/>
    <property type="match status" value="1"/>
</dbReference>
<dbReference type="GO" id="GO:0005829">
    <property type="term" value="C:cytosol"/>
    <property type="evidence" value="ECO:0007669"/>
    <property type="project" value="TreeGrafter"/>
</dbReference>
<dbReference type="GO" id="GO:0004803">
    <property type="term" value="F:transposase activity"/>
    <property type="evidence" value="ECO:0007669"/>
    <property type="project" value="TreeGrafter"/>
</dbReference>
<dbReference type="SUPFAM" id="SSF46785">
    <property type="entry name" value="Winged helix' DNA-binding domain"/>
    <property type="match status" value="1"/>
</dbReference>
<protein>
    <submittedName>
        <fullName evidence="4">MarR family transcriptional regulator</fullName>
    </submittedName>
</protein>
<dbReference type="Gene3D" id="1.10.10.10">
    <property type="entry name" value="Winged helix-like DNA-binding domain superfamily/Winged helix DNA-binding domain"/>
    <property type="match status" value="1"/>
</dbReference>
<organism evidence="4 5">
    <name type="scientific">Kitasatospora xanthocidica</name>
    <dbReference type="NCBI Taxonomy" id="83382"/>
    <lineage>
        <taxon>Bacteria</taxon>
        <taxon>Bacillati</taxon>
        <taxon>Actinomycetota</taxon>
        <taxon>Actinomycetes</taxon>
        <taxon>Kitasatosporales</taxon>
        <taxon>Streptomycetaceae</taxon>
        <taxon>Kitasatospora</taxon>
    </lineage>
</organism>
<dbReference type="InterPro" id="IPR000835">
    <property type="entry name" value="HTH_MarR-typ"/>
</dbReference>
<comment type="caution">
    <text evidence="4">The sequence shown here is derived from an EMBL/GenBank/DDBJ whole genome shotgun (WGS) entry which is preliminary data.</text>
</comment>
<evidence type="ECO:0000313" key="5">
    <source>
        <dbReference type="Proteomes" id="UP000263377"/>
    </source>
</evidence>
<keyword evidence="5" id="KW-1185">Reference proteome</keyword>
<evidence type="ECO:0000259" key="2">
    <source>
        <dbReference type="Pfam" id="PF12802"/>
    </source>
</evidence>
<sequence length="246" mass="26783">MPGARLTQQERHRIATGLAEGWGYGEIARQLGRPTSTVTREIARNGGPSGYRADRAQRATVQRSRRGRAAAGREAVPEPAVPGRDTEEVRQFGDRLAEFLALGGMPRMTARVLVCLQLTEDGALTAGELVRRLRVSPASVSKAVGYLEVQALVRRERDGRNRRERYVIDDDVWHRALLASAERNAVLAGITRHGAELLGPATAAGARMDGAAALLDRIGQDIVRGIRQWHEESWRGREDAGAASPG</sequence>
<evidence type="ECO:0000259" key="3">
    <source>
        <dbReference type="Pfam" id="PF13936"/>
    </source>
</evidence>
<feature type="compositionally biased region" description="Low complexity" evidence="1">
    <location>
        <begin position="69"/>
        <end position="78"/>
    </location>
</feature>
<dbReference type="InterPro" id="IPR051917">
    <property type="entry name" value="Transposase-Integrase"/>
</dbReference>
<dbReference type="Proteomes" id="UP000263377">
    <property type="component" value="Unassembled WGS sequence"/>
</dbReference>
<dbReference type="GO" id="GO:0032196">
    <property type="term" value="P:transposition"/>
    <property type="evidence" value="ECO:0007669"/>
    <property type="project" value="TreeGrafter"/>
</dbReference>
<reference evidence="4 5" key="1">
    <citation type="submission" date="2018-08" db="EMBL/GenBank/DDBJ databases">
        <title>Diversity &amp; Physiological Properties of Lignin-Decomposing Actinobacteria from Soil.</title>
        <authorList>
            <person name="Roh S.G."/>
            <person name="Kim S.B."/>
        </authorList>
    </citation>
    <scope>NUCLEOTIDE SEQUENCE [LARGE SCALE GENOMIC DNA]</scope>
    <source>
        <strain evidence="4 5">MMS17-GH009</strain>
    </source>
</reference>
<feature type="domain" description="HTH marR-type" evidence="2">
    <location>
        <begin position="104"/>
        <end position="164"/>
    </location>
</feature>
<evidence type="ECO:0000256" key="1">
    <source>
        <dbReference type="SAM" id="MobiDB-lite"/>
    </source>
</evidence>
<dbReference type="AlphaFoldDB" id="A0A372ZMY4"/>
<name>A0A372ZMY4_9ACTN</name>
<dbReference type="PANTHER" id="PTHR10948:SF23">
    <property type="entry name" value="TRANSPOSASE INSI FOR INSERTION SEQUENCE ELEMENT IS30A-RELATED"/>
    <property type="match status" value="1"/>
</dbReference>
<accession>A0A372ZMY4</accession>
<evidence type="ECO:0000313" key="4">
    <source>
        <dbReference type="EMBL" id="RGD56790.1"/>
    </source>
</evidence>
<dbReference type="Pfam" id="PF13936">
    <property type="entry name" value="HTH_38"/>
    <property type="match status" value="1"/>
</dbReference>